<proteinExistence type="predicted"/>
<protein>
    <recommendedName>
        <fullName evidence="1">Cyclophilin-like domain-containing protein</fullName>
    </recommendedName>
</protein>
<organism evidence="2 3">
    <name type="scientific">Bdellovibrio bacteriovorus (strain ATCC 15356 / DSM 50701 / NCIMB 9529 / HD100)</name>
    <dbReference type="NCBI Taxonomy" id="264462"/>
    <lineage>
        <taxon>Bacteria</taxon>
        <taxon>Pseudomonadati</taxon>
        <taxon>Bdellovibrionota</taxon>
        <taxon>Bdellovibrionia</taxon>
        <taxon>Bdellovibrionales</taxon>
        <taxon>Pseudobdellovibrionaceae</taxon>
        <taxon>Bdellovibrio</taxon>
    </lineage>
</organism>
<dbReference type="eggNOG" id="COG4925">
    <property type="taxonomic scope" value="Bacteria"/>
</dbReference>
<accession>Q6MH65</accession>
<sequence>MIFVIVVILTGSIAKAESMKRIRFTIGKNSAIAVLYNTQAAREFAAQLPLTLTFKDFASKEKIAYPPRKLSGKSKQNSEGDFAYYAPWGNIAVFYKEEASATADLLILGQFESGKQFFHVGGSFEVKIEALE</sequence>
<dbReference type="Pfam" id="PF18050">
    <property type="entry name" value="Cyclophil_like2"/>
    <property type="match status" value="1"/>
</dbReference>
<dbReference type="SUPFAM" id="SSF50891">
    <property type="entry name" value="Cyclophilin-like"/>
    <property type="match status" value="1"/>
</dbReference>
<dbReference type="InterPro" id="IPR041183">
    <property type="entry name" value="Cyclophilin-like"/>
</dbReference>
<evidence type="ECO:0000259" key="1">
    <source>
        <dbReference type="Pfam" id="PF18050"/>
    </source>
</evidence>
<evidence type="ECO:0000313" key="2">
    <source>
        <dbReference type="EMBL" id="CAE81062.1"/>
    </source>
</evidence>
<dbReference type="Gene3D" id="2.40.100.20">
    <property type="match status" value="1"/>
</dbReference>
<gene>
    <name evidence="2" type="ordered locus">Bd3691</name>
</gene>
<dbReference type="Proteomes" id="UP000008080">
    <property type="component" value="Chromosome"/>
</dbReference>
<dbReference type="EMBL" id="BX842656">
    <property type="protein sequence ID" value="CAE81062.1"/>
    <property type="molecule type" value="Genomic_DNA"/>
</dbReference>
<dbReference type="STRING" id="264462.Bd3691"/>
<dbReference type="InterPro" id="IPR029000">
    <property type="entry name" value="Cyclophilin-like_dom_sf"/>
</dbReference>
<dbReference type="HOGENOM" id="CLU_099043_1_1_7"/>
<name>Q6MH65_BDEBA</name>
<keyword evidence="3" id="KW-1185">Reference proteome</keyword>
<dbReference type="KEGG" id="bba:Bd3691"/>
<evidence type="ECO:0000313" key="3">
    <source>
        <dbReference type="Proteomes" id="UP000008080"/>
    </source>
</evidence>
<reference evidence="2 3" key="1">
    <citation type="journal article" date="2004" name="Science">
        <title>A predator unmasked: life cycle of Bdellovibrio bacteriovorus from a genomic perspective.</title>
        <authorList>
            <person name="Rendulic S."/>
            <person name="Jagtap P."/>
            <person name="Rosinus A."/>
            <person name="Eppinger M."/>
            <person name="Baar C."/>
            <person name="Lanz C."/>
            <person name="Keller H."/>
            <person name="Lambert C."/>
            <person name="Evans K.J."/>
            <person name="Goesmann A."/>
            <person name="Meyer F."/>
            <person name="Sockett R.E."/>
            <person name="Schuster S.C."/>
        </authorList>
    </citation>
    <scope>NUCLEOTIDE SEQUENCE [LARGE SCALE GENOMIC DNA]</scope>
    <source>
        <strain evidence="3">ATCC 15356 / DSM 50701 / NCIMB 9529 / HD100</strain>
    </source>
</reference>
<dbReference type="AlphaFoldDB" id="Q6MH65"/>
<feature type="domain" description="Cyclophilin-like" evidence="1">
    <location>
        <begin position="24"/>
        <end position="129"/>
    </location>
</feature>